<dbReference type="RefSeq" id="XP_013347014.1">
    <property type="nucleotide sequence ID" value="XM_013491560.1"/>
</dbReference>
<evidence type="ECO:0000313" key="3">
    <source>
        <dbReference type="Proteomes" id="UP000030641"/>
    </source>
</evidence>
<dbReference type="CDD" id="cd18186">
    <property type="entry name" value="BTB_POZ_ZBTB_KLHL-like"/>
    <property type="match status" value="1"/>
</dbReference>
<dbReference type="GeneID" id="25368230"/>
<keyword evidence="3" id="KW-1185">Reference proteome</keyword>
<dbReference type="HOGENOM" id="CLU_1703879_0_0_1"/>
<dbReference type="OrthoDB" id="10613608at2759"/>
<dbReference type="InParanoid" id="A0A074YK35"/>
<organism evidence="2 3">
    <name type="scientific">Aureobasidium subglaciale (strain EXF-2481)</name>
    <name type="common">Aureobasidium pullulans var. subglaciale</name>
    <dbReference type="NCBI Taxonomy" id="1043005"/>
    <lineage>
        <taxon>Eukaryota</taxon>
        <taxon>Fungi</taxon>
        <taxon>Dikarya</taxon>
        <taxon>Ascomycota</taxon>
        <taxon>Pezizomycotina</taxon>
        <taxon>Dothideomycetes</taxon>
        <taxon>Dothideomycetidae</taxon>
        <taxon>Dothideales</taxon>
        <taxon>Saccotheciaceae</taxon>
        <taxon>Aureobasidium</taxon>
    </lineage>
</organism>
<dbReference type="EMBL" id="KL584752">
    <property type="protein sequence ID" value="KEQ98133.1"/>
    <property type="molecule type" value="Genomic_DNA"/>
</dbReference>
<evidence type="ECO:0000256" key="1">
    <source>
        <dbReference type="SAM" id="MobiDB-lite"/>
    </source>
</evidence>
<protein>
    <recommendedName>
        <fullName evidence="4">BTB domain-containing protein</fullName>
    </recommendedName>
</protein>
<accession>A0A074YK35</accession>
<proteinExistence type="predicted"/>
<name>A0A074YK35_AURSE</name>
<sequence length="154" mass="17949">MKPGCGDRTPVTQQGNRDQHKSRDSISFPIIDFPPANTLFENEKPSETVATSSANRHAKEDHRICDQSRTTTLLQQQFLTQRPYPLWPLWRNENIRPWKLLAARVRGSRVFRNEFKEGSPFTTVDDYTMEGHDDEIVQVMLRYIYGMTYADPFV</sequence>
<evidence type="ECO:0000313" key="2">
    <source>
        <dbReference type="EMBL" id="KEQ98133.1"/>
    </source>
</evidence>
<reference evidence="2 3" key="1">
    <citation type="journal article" date="2014" name="BMC Genomics">
        <title>Genome sequencing of four Aureobasidium pullulans varieties: biotechnological potential, stress tolerance, and description of new species.</title>
        <authorList>
            <person name="Gostin Ar C."/>
            <person name="Ohm R.A."/>
            <person name="Kogej T."/>
            <person name="Sonjak S."/>
            <person name="Turk M."/>
            <person name="Zajc J."/>
            <person name="Zalar P."/>
            <person name="Grube M."/>
            <person name="Sun H."/>
            <person name="Han J."/>
            <person name="Sharma A."/>
            <person name="Chiniquy J."/>
            <person name="Ngan C.Y."/>
            <person name="Lipzen A."/>
            <person name="Barry K."/>
            <person name="Grigoriev I.V."/>
            <person name="Gunde-Cimerman N."/>
        </authorList>
    </citation>
    <scope>NUCLEOTIDE SEQUENCE [LARGE SCALE GENOMIC DNA]</scope>
    <source>
        <strain evidence="2 3">EXF-2481</strain>
    </source>
</reference>
<gene>
    <name evidence="2" type="ORF">AUEXF2481DRAFT_470002</name>
</gene>
<evidence type="ECO:0008006" key="4">
    <source>
        <dbReference type="Google" id="ProtNLM"/>
    </source>
</evidence>
<dbReference type="AlphaFoldDB" id="A0A074YK35"/>
<feature type="region of interest" description="Disordered" evidence="1">
    <location>
        <begin position="1"/>
        <end position="64"/>
    </location>
</feature>
<dbReference type="Proteomes" id="UP000030641">
    <property type="component" value="Unassembled WGS sequence"/>
</dbReference>